<dbReference type="SMART" id="SM00420">
    <property type="entry name" value="HTH_DEOR"/>
    <property type="match status" value="1"/>
</dbReference>
<keyword evidence="2" id="KW-0238">DNA-binding</keyword>
<dbReference type="PROSITE" id="PS00894">
    <property type="entry name" value="HTH_DEOR_1"/>
    <property type="match status" value="1"/>
</dbReference>
<reference evidence="5 6" key="1">
    <citation type="submission" date="2016-08" db="EMBL/GenBank/DDBJ databases">
        <authorList>
            <person name="Seilhamer J.J."/>
        </authorList>
    </citation>
    <scope>NUCLEOTIDE SEQUENCE [LARGE SCALE GENOMIC DNA]</scope>
    <source>
        <strain evidence="5">ING2-E5A</strain>
    </source>
</reference>
<dbReference type="InterPro" id="IPR037171">
    <property type="entry name" value="NagB/RpiA_transferase-like"/>
</dbReference>
<protein>
    <submittedName>
        <fullName evidence="5">Putative aga operon transcriptional repressor</fullName>
    </submittedName>
</protein>
<keyword evidence="6" id="KW-1185">Reference proteome</keyword>
<dbReference type="Proteomes" id="UP000178485">
    <property type="component" value="Chromosome i"/>
</dbReference>
<dbReference type="PANTHER" id="PTHR30363">
    <property type="entry name" value="HTH-TYPE TRANSCRIPTIONAL REGULATOR SRLR-RELATED"/>
    <property type="match status" value="1"/>
</dbReference>
<sequence length="258" mass="29549">MYNNSMNYELRKKIIIDLLNEKEIITISEISKRCNVSKITVRRDFLFLEQEGKLKRTHGGAVIAKNGQNLFTFNVKVNQNIIKKEEICRIAANHIQENDIIFIDCGTTLFHMINYIKKFKSLIVITTSLPIISELLDFPNIKLIIIGGEVEHSRKAIYGPVANKNINLYHADKAFIGADGVSLKNGLSSYDEMEASITLKMAENSSEVFLLCDSSKIEKNSFYRFADFSKIDHLITNRDISDHHLREYRDMGIDVIIE</sequence>
<dbReference type="GO" id="GO:0003677">
    <property type="term" value="F:DNA binding"/>
    <property type="evidence" value="ECO:0007669"/>
    <property type="project" value="UniProtKB-KW"/>
</dbReference>
<gene>
    <name evidence="5" type="primary">agaR</name>
    <name evidence="5" type="ORF">ING2E5A_1244</name>
</gene>
<keyword evidence="1" id="KW-0805">Transcription regulation</keyword>
<name>A0A1G4G6F7_9BACT</name>
<evidence type="ECO:0000259" key="4">
    <source>
        <dbReference type="PROSITE" id="PS51000"/>
    </source>
</evidence>
<evidence type="ECO:0000256" key="1">
    <source>
        <dbReference type="ARBA" id="ARBA00023015"/>
    </source>
</evidence>
<dbReference type="KEGG" id="pmuc:ING2E5A_1244"/>
<dbReference type="Pfam" id="PF08220">
    <property type="entry name" value="HTH_DeoR"/>
    <property type="match status" value="1"/>
</dbReference>
<dbReference type="InterPro" id="IPR014036">
    <property type="entry name" value="DeoR-like_C"/>
</dbReference>
<dbReference type="InterPro" id="IPR018356">
    <property type="entry name" value="Tscrpt_reg_HTH_DeoR_CS"/>
</dbReference>
<dbReference type="PROSITE" id="PS51000">
    <property type="entry name" value="HTH_DEOR_2"/>
    <property type="match status" value="1"/>
</dbReference>
<keyword evidence="3" id="KW-0804">Transcription</keyword>
<dbReference type="SMART" id="SM01134">
    <property type="entry name" value="DeoRC"/>
    <property type="match status" value="1"/>
</dbReference>
<dbReference type="GO" id="GO:0003700">
    <property type="term" value="F:DNA-binding transcription factor activity"/>
    <property type="evidence" value="ECO:0007669"/>
    <property type="project" value="InterPro"/>
</dbReference>
<evidence type="ECO:0000256" key="2">
    <source>
        <dbReference type="ARBA" id="ARBA00023125"/>
    </source>
</evidence>
<dbReference type="Gene3D" id="3.40.50.1360">
    <property type="match status" value="1"/>
</dbReference>
<feature type="domain" description="HTH deoR-type" evidence="4">
    <location>
        <begin position="8"/>
        <end position="63"/>
    </location>
</feature>
<organism evidence="5 6">
    <name type="scientific">Petrimonas mucosa</name>
    <dbReference type="NCBI Taxonomy" id="1642646"/>
    <lineage>
        <taxon>Bacteria</taxon>
        <taxon>Pseudomonadati</taxon>
        <taxon>Bacteroidota</taxon>
        <taxon>Bacteroidia</taxon>
        <taxon>Bacteroidales</taxon>
        <taxon>Dysgonomonadaceae</taxon>
        <taxon>Petrimonas</taxon>
    </lineage>
</organism>
<dbReference type="Gene3D" id="1.10.10.10">
    <property type="entry name" value="Winged helix-like DNA-binding domain superfamily/Winged helix DNA-binding domain"/>
    <property type="match status" value="1"/>
</dbReference>
<dbReference type="InterPro" id="IPR036390">
    <property type="entry name" value="WH_DNA-bd_sf"/>
</dbReference>
<dbReference type="Pfam" id="PF00455">
    <property type="entry name" value="DeoRC"/>
    <property type="match status" value="1"/>
</dbReference>
<dbReference type="InterPro" id="IPR036388">
    <property type="entry name" value="WH-like_DNA-bd_sf"/>
</dbReference>
<dbReference type="SUPFAM" id="SSF46785">
    <property type="entry name" value="Winged helix' DNA-binding domain"/>
    <property type="match status" value="1"/>
</dbReference>
<evidence type="ECO:0000313" key="5">
    <source>
        <dbReference type="EMBL" id="SCM57235.1"/>
    </source>
</evidence>
<evidence type="ECO:0000256" key="3">
    <source>
        <dbReference type="ARBA" id="ARBA00023163"/>
    </source>
</evidence>
<dbReference type="InterPro" id="IPR050313">
    <property type="entry name" value="Carb_Metab_HTH_regulators"/>
</dbReference>
<proteinExistence type="predicted"/>
<dbReference type="InterPro" id="IPR001034">
    <property type="entry name" value="DeoR_HTH"/>
</dbReference>
<accession>A0A1G4G6F7</accession>
<dbReference type="SUPFAM" id="SSF100950">
    <property type="entry name" value="NagB/RpiA/CoA transferase-like"/>
    <property type="match status" value="1"/>
</dbReference>
<dbReference type="EMBL" id="LT608328">
    <property type="protein sequence ID" value="SCM57235.1"/>
    <property type="molecule type" value="Genomic_DNA"/>
</dbReference>
<dbReference type="PANTHER" id="PTHR30363:SF44">
    <property type="entry name" value="AGA OPERON TRANSCRIPTIONAL REPRESSOR-RELATED"/>
    <property type="match status" value="1"/>
</dbReference>
<dbReference type="STRING" id="1642646.ING2E5A_1244"/>
<dbReference type="PRINTS" id="PR00037">
    <property type="entry name" value="HTHLACR"/>
</dbReference>
<evidence type="ECO:0000313" key="6">
    <source>
        <dbReference type="Proteomes" id="UP000178485"/>
    </source>
</evidence>
<dbReference type="AlphaFoldDB" id="A0A1G4G6F7"/>